<reference evidence="1 2" key="1">
    <citation type="journal article" date="2020" name="Nature">
        <title>Six reference-quality genomes reveal evolution of bat adaptations.</title>
        <authorList>
            <person name="Jebb D."/>
            <person name="Huang Z."/>
            <person name="Pippel M."/>
            <person name="Hughes G.M."/>
            <person name="Lavrichenko K."/>
            <person name="Devanna P."/>
            <person name="Winkler S."/>
            <person name="Jermiin L.S."/>
            <person name="Skirmuntt E.C."/>
            <person name="Katzourakis A."/>
            <person name="Burkitt-Gray L."/>
            <person name="Ray D.A."/>
            <person name="Sullivan K.A.M."/>
            <person name="Roscito J.G."/>
            <person name="Kirilenko B.M."/>
            <person name="Davalos L.M."/>
            <person name="Corthals A.P."/>
            <person name="Power M.L."/>
            <person name="Jones G."/>
            <person name="Ransome R.D."/>
            <person name="Dechmann D.K.N."/>
            <person name="Locatelli A.G."/>
            <person name="Puechmaille S.J."/>
            <person name="Fedrigo O."/>
            <person name="Jarvis E.D."/>
            <person name="Hiller M."/>
            <person name="Vernes S.C."/>
            <person name="Myers E.W."/>
            <person name="Teeling E.C."/>
        </authorList>
    </citation>
    <scope>NUCLEOTIDE SEQUENCE [LARGE SCALE GENOMIC DNA]</scope>
    <source>
        <strain evidence="1">MMyoMyo1</strain>
        <tissue evidence="1">Flight muscle</tissue>
    </source>
</reference>
<dbReference type="Proteomes" id="UP000527355">
    <property type="component" value="Unassembled WGS sequence"/>
</dbReference>
<accession>A0A7J7TJA4</accession>
<proteinExistence type="predicted"/>
<dbReference type="EMBL" id="JABWUV010000016">
    <property type="protein sequence ID" value="KAF6300612.1"/>
    <property type="molecule type" value="Genomic_DNA"/>
</dbReference>
<name>A0A7J7TJA4_MYOMY</name>
<dbReference type="AlphaFoldDB" id="A0A7J7TJA4"/>
<comment type="caution">
    <text evidence="1">The sequence shown here is derived from an EMBL/GenBank/DDBJ whole genome shotgun (WGS) entry which is preliminary data.</text>
</comment>
<organism evidence="1 2">
    <name type="scientific">Myotis myotis</name>
    <name type="common">Greater mouse-eared bat</name>
    <name type="synonym">Vespertilio myotis</name>
    <dbReference type="NCBI Taxonomy" id="51298"/>
    <lineage>
        <taxon>Eukaryota</taxon>
        <taxon>Metazoa</taxon>
        <taxon>Chordata</taxon>
        <taxon>Craniata</taxon>
        <taxon>Vertebrata</taxon>
        <taxon>Euteleostomi</taxon>
        <taxon>Mammalia</taxon>
        <taxon>Eutheria</taxon>
        <taxon>Laurasiatheria</taxon>
        <taxon>Chiroptera</taxon>
        <taxon>Yangochiroptera</taxon>
        <taxon>Vespertilionidae</taxon>
        <taxon>Myotis</taxon>
    </lineage>
</organism>
<sequence>MCLRCAVQQNLILALHQHVETVNKYLTSERNARAARELREEINFAEGWVGSHGNKQTRGLLGLSCRFAPRVTQACSSCRLSSPHGDFPLSGATAALDLWGMVHHKITCPGECSVLHEDVLFPVV</sequence>
<keyword evidence="2" id="KW-1185">Reference proteome</keyword>
<gene>
    <name evidence="1" type="ORF">mMyoMyo1_009085</name>
</gene>
<evidence type="ECO:0000313" key="2">
    <source>
        <dbReference type="Proteomes" id="UP000527355"/>
    </source>
</evidence>
<protein>
    <submittedName>
        <fullName evidence="1">Uncharacterized protein</fullName>
    </submittedName>
</protein>
<evidence type="ECO:0000313" key="1">
    <source>
        <dbReference type="EMBL" id="KAF6300612.1"/>
    </source>
</evidence>